<proteinExistence type="inferred from homology"/>
<dbReference type="AlphaFoldDB" id="A0A841GRL5"/>
<dbReference type="SUPFAM" id="SSF56349">
    <property type="entry name" value="DNA breaking-rejoining enzymes"/>
    <property type="match status" value="1"/>
</dbReference>
<dbReference type="InterPro" id="IPR050090">
    <property type="entry name" value="Tyrosine_recombinase_XerCD"/>
</dbReference>
<accession>A0A841GRL5</accession>
<evidence type="ECO:0000256" key="4">
    <source>
        <dbReference type="SAM" id="MobiDB-lite"/>
    </source>
</evidence>
<evidence type="ECO:0000256" key="2">
    <source>
        <dbReference type="ARBA" id="ARBA00023125"/>
    </source>
</evidence>
<evidence type="ECO:0000313" key="7">
    <source>
        <dbReference type="Proteomes" id="UP000582837"/>
    </source>
</evidence>
<dbReference type="Gene3D" id="1.10.443.10">
    <property type="entry name" value="Intergrase catalytic core"/>
    <property type="match status" value="1"/>
</dbReference>
<feature type="domain" description="Tyr recombinase" evidence="5">
    <location>
        <begin position="226"/>
        <end position="421"/>
    </location>
</feature>
<dbReference type="PANTHER" id="PTHR30349">
    <property type="entry name" value="PHAGE INTEGRASE-RELATED"/>
    <property type="match status" value="1"/>
</dbReference>
<dbReference type="GO" id="GO:0015074">
    <property type="term" value="P:DNA integration"/>
    <property type="evidence" value="ECO:0007669"/>
    <property type="project" value="InterPro"/>
</dbReference>
<comment type="caution">
    <text evidence="6">The sequence shown here is derived from an EMBL/GenBank/DDBJ whole genome shotgun (WGS) entry which is preliminary data.</text>
</comment>
<dbReference type="InterPro" id="IPR002104">
    <property type="entry name" value="Integrase_catalytic"/>
</dbReference>
<evidence type="ECO:0000256" key="3">
    <source>
        <dbReference type="ARBA" id="ARBA00023172"/>
    </source>
</evidence>
<sequence>MPRKRKTALPSGAKPHPRITWRDQGGQLRAYAYLKDLGGGREALKAPGDTHASTDPVIAEALLNQRISELMEQRRAKVLLRLDPDADLAAFSIHHLEEKEEAYRERAEEEDAEVSTWAEQWLATSETYLTRAVAFFTVHQFAINGAELPDPKPRNLASIGVTDVQAYLKWLKIQPNGRGGYLGRSSRRLHLTVLSNMIDRAISEGKLPLGSNPVTALIDKPTSPRSRTIWLEVDELALLLESARTLREFGPTYGGRPLECAYELLATFILTGAREDEIRRLRTRHVRFRDQTIHIPGTKTQTSDRIIPMHPQLREILQAYVERLGRGRDDLLFTNAAGDPFGDWRKTLDTIAVRAGFKQGKIRTRVFRTSYITHRLACIDQGAFIEPYKVAREVGHKSMNTTLWIYGRVQLRRVRMEELAFRVTAIGPDLEDRLHVLYSPPTPGERAGAKDSAELVARFLSATQEMSTGEMVAVTGLSKATIKRLRAGGFAVLQAKTSNRLRAFLEPETVPQPPHLMAPRRTGPRRAASRRG</sequence>
<feature type="region of interest" description="Disordered" evidence="4">
    <location>
        <begin position="1"/>
        <end position="20"/>
    </location>
</feature>
<dbReference type="PANTHER" id="PTHR30349:SF41">
    <property type="entry name" value="INTEGRASE_RECOMBINASE PROTEIN MJ0367-RELATED"/>
    <property type="match status" value="1"/>
</dbReference>
<name>A0A841GRL5_9BACT</name>
<feature type="region of interest" description="Disordered" evidence="4">
    <location>
        <begin position="506"/>
        <end position="532"/>
    </location>
</feature>
<keyword evidence="3" id="KW-0233">DNA recombination</keyword>
<dbReference type="PROSITE" id="PS51898">
    <property type="entry name" value="TYR_RECOMBINASE"/>
    <property type="match status" value="1"/>
</dbReference>
<keyword evidence="7" id="KW-1185">Reference proteome</keyword>
<evidence type="ECO:0000313" key="6">
    <source>
        <dbReference type="EMBL" id="MBB6070262.1"/>
    </source>
</evidence>
<dbReference type="CDD" id="cd00397">
    <property type="entry name" value="DNA_BRE_C"/>
    <property type="match status" value="1"/>
</dbReference>
<comment type="similarity">
    <text evidence="1">Belongs to the 'phage' integrase family.</text>
</comment>
<dbReference type="EMBL" id="JACHIA010000004">
    <property type="protein sequence ID" value="MBB6070262.1"/>
    <property type="molecule type" value="Genomic_DNA"/>
</dbReference>
<feature type="compositionally biased region" description="Basic residues" evidence="4">
    <location>
        <begin position="522"/>
        <end position="532"/>
    </location>
</feature>
<dbReference type="InterPro" id="IPR011010">
    <property type="entry name" value="DNA_brk_join_enz"/>
</dbReference>
<dbReference type="GO" id="GO:0006310">
    <property type="term" value="P:DNA recombination"/>
    <property type="evidence" value="ECO:0007669"/>
    <property type="project" value="UniProtKB-KW"/>
</dbReference>
<evidence type="ECO:0000259" key="5">
    <source>
        <dbReference type="PROSITE" id="PS51898"/>
    </source>
</evidence>
<evidence type="ECO:0000256" key="1">
    <source>
        <dbReference type="ARBA" id="ARBA00008857"/>
    </source>
</evidence>
<protein>
    <submittedName>
        <fullName evidence="6">Integrase</fullName>
    </submittedName>
</protein>
<dbReference type="GO" id="GO:0003677">
    <property type="term" value="F:DNA binding"/>
    <property type="evidence" value="ECO:0007669"/>
    <property type="project" value="UniProtKB-KW"/>
</dbReference>
<dbReference type="InterPro" id="IPR013762">
    <property type="entry name" value="Integrase-like_cat_sf"/>
</dbReference>
<organism evidence="6 7">
    <name type="scientific">Longimicrobium terrae</name>
    <dbReference type="NCBI Taxonomy" id="1639882"/>
    <lineage>
        <taxon>Bacteria</taxon>
        <taxon>Pseudomonadati</taxon>
        <taxon>Gemmatimonadota</taxon>
        <taxon>Longimicrobiia</taxon>
        <taxon>Longimicrobiales</taxon>
        <taxon>Longimicrobiaceae</taxon>
        <taxon>Longimicrobium</taxon>
    </lineage>
</organism>
<dbReference type="Pfam" id="PF00589">
    <property type="entry name" value="Phage_integrase"/>
    <property type="match status" value="1"/>
</dbReference>
<gene>
    <name evidence="6" type="ORF">HNQ61_001881</name>
</gene>
<keyword evidence="2" id="KW-0238">DNA-binding</keyword>
<reference evidence="6 7" key="1">
    <citation type="submission" date="2020-08" db="EMBL/GenBank/DDBJ databases">
        <title>Genomic Encyclopedia of Type Strains, Phase IV (KMG-IV): sequencing the most valuable type-strain genomes for metagenomic binning, comparative biology and taxonomic classification.</title>
        <authorList>
            <person name="Goeker M."/>
        </authorList>
    </citation>
    <scope>NUCLEOTIDE SEQUENCE [LARGE SCALE GENOMIC DNA]</scope>
    <source>
        <strain evidence="6 7">DSM 29007</strain>
    </source>
</reference>
<dbReference type="Proteomes" id="UP000582837">
    <property type="component" value="Unassembled WGS sequence"/>
</dbReference>